<evidence type="ECO:0000256" key="1">
    <source>
        <dbReference type="SAM" id="Coils"/>
    </source>
</evidence>
<dbReference type="EMBL" id="JAMXQS010000001">
    <property type="protein sequence ID" value="MCO6048311.1"/>
    <property type="molecule type" value="Genomic_DNA"/>
</dbReference>
<evidence type="ECO:0000313" key="5">
    <source>
        <dbReference type="Proteomes" id="UP001205906"/>
    </source>
</evidence>
<gene>
    <name evidence="4" type="ORF">NGM99_00715</name>
</gene>
<organism evidence="4 5">
    <name type="scientific">Mesorhizobium liriopis</name>
    <dbReference type="NCBI Taxonomy" id="2953882"/>
    <lineage>
        <taxon>Bacteria</taxon>
        <taxon>Pseudomonadati</taxon>
        <taxon>Pseudomonadota</taxon>
        <taxon>Alphaproteobacteria</taxon>
        <taxon>Hyphomicrobiales</taxon>
        <taxon>Phyllobacteriaceae</taxon>
        <taxon>Mesorhizobium</taxon>
    </lineage>
</organism>
<reference evidence="4 5" key="1">
    <citation type="submission" date="2022-06" db="EMBL/GenBank/DDBJ databases">
        <title>Mesorhizobium sp. strain RP14 Genome sequencing and assembly.</title>
        <authorList>
            <person name="Kim I."/>
        </authorList>
    </citation>
    <scope>NUCLEOTIDE SEQUENCE [LARGE SCALE GENOMIC DNA]</scope>
    <source>
        <strain evidence="5">RP14(2022)</strain>
    </source>
</reference>
<keyword evidence="1" id="KW-0175">Coiled coil</keyword>
<accession>A0ABT1C0E6</accession>
<dbReference type="SUPFAM" id="SSF47090">
    <property type="entry name" value="PGBD-like"/>
    <property type="match status" value="1"/>
</dbReference>
<dbReference type="InterPro" id="IPR050767">
    <property type="entry name" value="Sel1_AlgK"/>
</dbReference>
<comment type="caution">
    <text evidence="4">The sequence shown here is derived from an EMBL/GenBank/DDBJ whole genome shotgun (WGS) entry which is preliminary data.</text>
</comment>
<dbReference type="SMART" id="SM00671">
    <property type="entry name" value="SEL1"/>
    <property type="match status" value="4"/>
</dbReference>
<dbReference type="Proteomes" id="UP001205906">
    <property type="component" value="Unassembled WGS sequence"/>
</dbReference>
<evidence type="ECO:0000313" key="4">
    <source>
        <dbReference type="EMBL" id="MCO6048311.1"/>
    </source>
</evidence>
<protein>
    <submittedName>
        <fullName evidence="4">Peptidoglycan-binding protein</fullName>
    </submittedName>
</protein>
<dbReference type="RefSeq" id="WP_252815130.1">
    <property type="nucleotide sequence ID" value="NZ_JAMXQS010000001.1"/>
</dbReference>
<feature type="compositionally biased region" description="Basic and acidic residues" evidence="2">
    <location>
        <begin position="90"/>
        <end position="100"/>
    </location>
</feature>
<dbReference type="Gene3D" id="1.10.101.10">
    <property type="entry name" value="PGBD-like superfamily/PGBD"/>
    <property type="match status" value="1"/>
</dbReference>
<dbReference type="InterPro" id="IPR011990">
    <property type="entry name" value="TPR-like_helical_dom_sf"/>
</dbReference>
<proteinExistence type="predicted"/>
<dbReference type="InterPro" id="IPR036366">
    <property type="entry name" value="PGBDSf"/>
</dbReference>
<name>A0ABT1C0E6_9HYPH</name>
<dbReference type="Gene3D" id="1.25.40.10">
    <property type="entry name" value="Tetratricopeptide repeat domain"/>
    <property type="match status" value="1"/>
</dbReference>
<dbReference type="InterPro" id="IPR036365">
    <property type="entry name" value="PGBD-like_sf"/>
</dbReference>
<feature type="region of interest" description="Disordered" evidence="2">
    <location>
        <begin position="609"/>
        <end position="630"/>
    </location>
</feature>
<sequence length="1110" mass="118954">MTSRRSYLDTLNAGRQRRPAFSNERLDRSLDLLDEHVRQMSDALREEDERDVGAPESLGWMAREVERARLKQDEAGAASRIADELREMRDALDRQNRKPENVSGYSRRKTDLPQSEARAPSPAVPSLQDEFERLQDAIRAVGERQQNRGVESLKADLEEVRSSLSQLAHSDRTAKGSVASLHTRLDQLEENIRKPQGTNVEARLEEISRALVASTASLKPLPFDAEPLARLEAQLASVSRQMSARAEEPSDEIMRRLTQLSERVDELGARANLPHKAIEQLSNQVAIIAAKLDAVPALPDPDFLFKAIEQRFDALSVMLEKRMGSEPERNTLLFRDLEKRLDEVSLKLDTVAAQTPAPAPAHDDILGIIDARFEDFARKLEERAPAGKGESKLIRSLEAQIKVLTEHLSQPRLSRADMEEITPRLDKIEEKIAANHDAVVSAAREAAENAVRSLDLTSEDGKAVASTVAGLTDDLKALEALTKRSDERNAKTFEAIHDTLIKIVERLGSLETRREEPKAEAPAETAKLTIENTPPLDVIEMEPADAMPSETIADAPVTETPGAKAEKRSLLGGLSRAFRKQEAAAPKSEPAVVVPAAEAEETPAVSLDAPLGAAPRNEPIEPNTGGPDLGAIMRRVRDERSGNGDADVAKSDFIAAARRAAQAAAAEAETLKRKSGSGAASGGRLTDLLKRRRKSVLMAVGAVMIALAGLQVGNHYLATRELALDAQPTASVPQRAIEAMPAMAAAKIAAPVEVKTETVSAVASAPAPVARTVEPEAPKVEAALPAQADQDSDPIAARIDGAAPMTNAAAEPASTEAAPVATAAITIPAEISPSALRTAAEAGDAKALFEVASRLAEGRGVKADPALAANLMEKAAGLGLAPAEYRMGSFLEKGTGRTRDLAGARKWYEQAAEKGNASAMHNLAVLNAMGANGAVDNEAAVRWFTAAAEHGVRDSQFNLGILAAKGVGMPRDLEASYKWFAVVAAQGDADAGAKRDEIGKTLSADALQRAKTTAELWKAKPVDPEANRVELPETWNEGPSTTVENKPVDMKAAVRTIQLILAKNGYEAGSPDGVMGTKTKAAIVQFQKDNDLSPTGEVDQKLVQALIAKK</sequence>
<keyword evidence="5" id="KW-1185">Reference proteome</keyword>
<dbReference type="InterPro" id="IPR002477">
    <property type="entry name" value="Peptidoglycan-bd-like"/>
</dbReference>
<feature type="coiled-coil region" evidence="1">
    <location>
        <begin position="228"/>
        <end position="270"/>
    </location>
</feature>
<feature type="domain" description="Peptidoglycan binding-like" evidence="3">
    <location>
        <begin position="1052"/>
        <end position="1106"/>
    </location>
</feature>
<feature type="region of interest" description="Disordered" evidence="2">
    <location>
        <begin position="90"/>
        <end position="125"/>
    </location>
</feature>
<evidence type="ECO:0000256" key="2">
    <source>
        <dbReference type="SAM" id="MobiDB-lite"/>
    </source>
</evidence>
<evidence type="ECO:0000259" key="3">
    <source>
        <dbReference type="Pfam" id="PF01471"/>
    </source>
</evidence>
<dbReference type="InterPro" id="IPR006597">
    <property type="entry name" value="Sel1-like"/>
</dbReference>
<dbReference type="PANTHER" id="PTHR11102:SF160">
    <property type="entry name" value="ERAD-ASSOCIATED E3 UBIQUITIN-PROTEIN LIGASE COMPONENT HRD3"/>
    <property type="match status" value="1"/>
</dbReference>
<dbReference type="SUPFAM" id="SSF81901">
    <property type="entry name" value="HCP-like"/>
    <property type="match status" value="1"/>
</dbReference>
<dbReference type="Pfam" id="PF08238">
    <property type="entry name" value="Sel1"/>
    <property type="match status" value="4"/>
</dbReference>
<dbReference type="Pfam" id="PF01471">
    <property type="entry name" value="PG_binding_1"/>
    <property type="match status" value="1"/>
</dbReference>
<dbReference type="PANTHER" id="PTHR11102">
    <property type="entry name" value="SEL-1-LIKE PROTEIN"/>
    <property type="match status" value="1"/>
</dbReference>